<sequence>MTADQLSSTYNVKLNASAPDIDVMMYRPLQEQLLFARNGWLADLTDLVSGDAEYDWADVQEGARERVTTEGRVFGVPIITERPTPTGAG</sequence>
<comment type="caution">
    <text evidence="1">The sequence shown here is derived from an EMBL/GenBank/DDBJ whole genome shotgun (WGS) entry which is preliminary data.</text>
</comment>
<dbReference type="Proteomes" id="UP000321261">
    <property type="component" value="Unassembled WGS sequence"/>
</dbReference>
<reference evidence="1 2" key="1">
    <citation type="submission" date="2019-06" db="EMBL/GenBank/DDBJ databases">
        <title>Sequencing the genomes of 1000 actinobacteria strains.</title>
        <authorList>
            <person name="Klenk H.-P."/>
        </authorList>
    </citation>
    <scope>NUCLEOTIDE SEQUENCE [LARGE SCALE GENOMIC DNA]</scope>
    <source>
        <strain evidence="1 2">DSM 45671</strain>
    </source>
</reference>
<proteinExistence type="predicted"/>
<dbReference type="EMBL" id="VIWU01000001">
    <property type="protein sequence ID" value="TWF81929.1"/>
    <property type="molecule type" value="Genomic_DNA"/>
</dbReference>
<dbReference type="AlphaFoldDB" id="A0A561T4A4"/>
<accession>A0A561T4A4</accession>
<organism evidence="1 2">
    <name type="scientific">Pseudonocardia hierapolitana</name>
    <dbReference type="NCBI Taxonomy" id="1128676"/>
    <lineage>
        <taxon>Bacteria</taxon>
        <taxon>Bacillati</taxon>
        <taxon>Actinomycetota</taxon>
        <taxon>Actinomycetes</taxon>
        <taxon>Pseudonocardiales</taxon>
        <taxon>Pseudonocardiaceae</taxon>
        <taxon>Pseudonocardia</taxon>
    </lineage>
</organism>
<evidence type="ECO:0000313" key="2">
    <source>
        <dbReference type="Proteomes" id="UP000321261"/>
    </source>
</evidence>
<protein>
    <submittedName>
        <fullName evidence="1">Uncharacterized protein</fullName>
    </submittedName>
</protein>
<dbReference type="SUPFAM" id="SSF53850">
    <property type="entry name" value="Periplasmic binding protein-like II"/>
    <property type="match status" value="1"/>
</dbReference>
<dbReference type="Gene3D" id="3.40.190.10">
    <property type="entry name" value="Periplasmic binding protein-like II"/>
    <property type="match status" value="1"/>
</dbReference>
<evidence type="ECO:0000313" key="1">
    <source>
        <dbReference type="EMBL" id="TWF81929.1"/>
    </source>
</evidence>
<name>A0A561T4A4_9PSEU</name>
<keyword evidence="2" id="KW-1185">Reference proteome</keyword>
<gene>
    <name evidence="1" type="ORF">FHX44_117874</name>
</gene>